<dbReference type="GO" id="GO:0016787">
    <property type="term" value="F:hydrolase activity"/>
    <property type="evidence" value="ECO:0007669"/>
    <property type="project" value="UniProtKB-KW"/>
</dbReference>
<dbReference type="PANTHER" id="PTHR43798">
    <property type="entry name" value="MONOACYLGLYCEROL LIPASE"/>
    <property type="match status" value="1"/>
</dbReference>
<sequence>MDCALSFQQVIDALPETYDIYALNWRGFGGSDWQAHGYYERMVMLQDLHAVLNHISPTAPLHLIGHSMGSMLATHYASLFPERIHSLTMAEGFGMPVLNDATDIRQRMQRFVSEPCAKTPKPIHNLDTLVLKLQKRNPAMNIEYAHFMAQALTKYQNNAWYYHADPKHDLPQAHPYDWHRLKTLWPHLSMPVLWLQGEALTHNHYLKQVQNVLAQRQALLPNLYASITLHGCGHMLQWEAPQAFAHTLHEFLRQLDT</sequence>
<dbReference type="Pfam" id="PF00561">
    <property type="entry name" value="Abhydrolase_1"/>
    <property type="match status" value="1"/>
</dbReference>
<keyword evidence="1 3" id="KW-0378">Hydrolase</keyword>
<dbReference type="EMBL" id="CP091512">
    <property type="protein sequence ID" value="UOO93235.1"/>
    <property type="molecule type" value="Genomic_DNA"/>
</dbReference>
<keyword evidence="4" id="KW-1185">Reference proteome</keyword>
<proteinExistence type="predicted"/>
<organism evidence="3 4">
    <name type="scientific">Vitreoscilla stercoraria</name>
    <dbReference type="NCBI Taxonomy" id="61"/>
    <lineage>
        <taxon>Bacteria</taxon>
        <taxon>Pseudomonadati</taxon>
        <taxon>Pseudomonadota</taxon>
        <taxon>Betaproteobacteria</taxon>
        <taxon>Neisseriales</taxon>
        <taxon>Neisseriaceae</taxon>
        <taxon>Vitreoscilla</taxon>
    </lineage>
</organism>
<dbReference type="PRINTS" id="PR00412">
    <property type="entry name" value="EPOXHYDRLASE"/>
</dbReference>
<evidence type="ECO:0000313" key="3">
    <source>
        <dbReference type="EMBL" id="UOO93235.1"/>
    </source>
</evidence>
<protein>
    <submittedName>
        <fullName evidence="3">Alpha/beta hydrolase</fullName>
    </submittedName>
</protein>
<accession>A0ABY4EBV8</accession>
<name>A0ABY4EBV8_VITST</name>
<dbReference type="PANTHER" id="PTHR43798:SF31">
    <property type="entry name" value="AB HYDROLASE SUPERFAMILY PROTEIN YCLE"/>
    <property type="match status" value="1"/>
</dbReference>
<evidence type="ECO:0000256" key="1">
    <source>
        <dbReference type="ARBA" id="ARBA00022801"/>
    </source>
</evidence>
<dbReference type="InterPro" id="IPR050266">
    <property type="entry name" value="AB_hydrolase_sf"/>
</dbReference>
<evidence type="ECO:0000259" key="2">
    <source>
        <dbReference type="Pfam" id="PF00561"/>
    </source>
</evidence>
<dbReference type="InterPro" id="IPR029058">
    <property type="entry name" value="AB_hydrolase_fold"/>
</dbReference>
<dbReference type="Proteomes" id="UP000832034">
    <property type="component" value="Chromosome"/>
</dbReference>
<dbReference type="PRINTS" id="PR00111">
    <property type="entry name" value="ABHYDROLASE"/>
</dbReference>
<dbReference type="SUPFAM" id="SSF53474">
    <property type="entry name" value="alpha/beta-Hydrolases"/>
    <property type="match status" value="1"/>
</dbReference>
<dbReference type="InterPro" id="IPR000073">
    <property type="entry name" value="AB_hydrolase_1"/>
</dbReference>
<dbReference type="InterPro" id="IPR000639">
    <property type="entry name" value="Epox_hydrolase-like"/>
</dbReference>
<evidence type="ECO:0000313" key="4">
    <source>
        <dbReference type="Proteomes" id="UP000832034"/>
    </source>
</evidence>
<reference evidence="3" key="2">
    <citation type="journal article" date="2022" name="Res Sq">
        <title>Evolution of multicellular longitudinally dividing oral cavity symbionts (Neisseriaceae).</title>
        <authorList>
            <person name="Nyongesa S."/>
            <person name="Weber P."/>
            <person name="Bernet E."/>
            <person name="Pullido F."/>
            <person name="Nieckarz M."/>
            <person name="Delaby M."/>
            <person name="Nieves C."/>
            <person name="Viehboeck T."/>
            <person name="Krause N."/>
            <person name="Rivera-Millot A."/>
            <person name="Nakamura A."/>
            <person name="Vischer N."/>
            <person name="VanNieuwenhze M."/>
            <person name="Brun Y."/>
            <person name="Cava F."/>
            <person name="Bulgheresi S."/>
            <person name="Veyrier F."/>
        </authorList>
    </citation>
    <scope>NUCLEOTIDE SEQUENCE</scope>
    <source>
        <strain evidence="3">SAG 1488-6</strain>
    </source>
</reference>
<gene>
    <name evidence="3" type="ORF">LVJ81_04170</name>
</gene>
<reference evidence="3" key="1">
    <citation type="submission" date="2021-12" db="EMBL/GenBank/DDBJ databases">
        <authorList>
            <person name="Veyrier F.J."/>
        </authorList>
    </citation>
    <scope>NUCLEOTIDE SEQUENCE</scope>
    <source>
        <strain evidence="3">SAG 1488-6</strain>
    </source>
</reference>
<dbReference type="Gene3D" id="3.40.50.1820">
    <property type="entry name" value="alpha/beta hydrolase"/>
    <property type="match status" value="1"/>
</dbReference>
<feature type="domain" description="AB hydrolase-1" evidence="2">
    <location>
        <begin position="6"/>
        <end position="241"/>
    </location>
</feature>